<organism evidence="2 3">
    <name type="scientific">Flexivirga oryzae</name>
    <dbReference type="NCBI Taxonomy" id="1794944"/>
    <lineage>
        <taxon>Bacteria</taxon>
        <taxon>Bacillati</taxon>
        <taxon>Actinomycetota</taxon>
        <taxon>Actinomycetes</taxon>
        <taxon>Micrococcales</taxon>
        <taxon>Dermacoccaceae</taxon>
        <taxon>Flexivirga</taxon>
    </lineage>
</organism>
<dbReference type="RefSeq" id="WP_183322905.1">
    <property type="nucleotide sequence ID" value="NZ_JACHVQ010000005.1"/>
</dbReference>
<keyword evidence="3" id="KW-1185">Reference proteome</keyword>
<evidence type="ECO:0008006" key="4">
    <source>
        <dbReference type="Google" id="ProtNLM"/>
    </source>
</evidence>
<reference evidence="2 3" key="1">
    <citation type="submission" date="2020-08" db="EMBL/GenBank/DDBJ databases">
        <title>Sequencing the genomes of 1000 actinobacteria strains.</title>
        <authorList>
            <person name="Klenk H.-P."/>
        </authorList>
    </citation>
    <scope>NUCLEOTIDE SEQUENCE [LARGE SCALE GENOMIC DNA]</scope>
    <source>
        <strain evidence="2 3">DSM 105369</strain>
    </source>
</reference>
<protein>
    <recommendedName>
        <fullName evidence="4">DUF1795 domain-containing protein</fullName>
    </recommendedName>
</protein>
<dbReference type="AlphaFoldDB" id="A0A839NFS3"/>
<feature type="chain" id="PRO_5038798121" description="DUF1795 domain-containing protein" evidence="1">
    <location>
        <begin position="25"/>
        <end position="205"/>
    </location>
</feature>
<keyword evidence="1" id="KW-0732">Signal</keyword>
<accession>A0A839NFS3</accession>
<feature type="signal peptide" evidence="1">
    <location>
        <begin position="1"/>
        <end position="24"/>
    </location>
</feature>
<evidence type="ECO:0000313" key="3">
    <source>
        <dbReference type="Proteomes" id="UP000559182"/>
    </source>
</evidence>
<name>A0A839NFS3_9MICO</name>
<dbReference type="Gene3D" id="3.40.1000.10">
    <property type="entry name" value="Mog1/PsbP, alpha/beta/alpha sandwich"/>
    <property type="match status" value="1"/>
</dbReference>
<sequence length="205" mass="20907">MSTPSSSRSLAVTAAALFALGITACSSGETPTRPTGQVSVPTTVTAVPTPTLSTSAAAGSVTSGDGSFSVVAPTGWRKFAGKGSTLAIKAPAPQNAVTTNFTVVVQAPEPVPALDDVVSQAEIAWRQQGVHIVDKPDRTIGGLPASGYTFTRTAQGAKFTQTQFFVVYREHVYSLTMTSAATAKASAGADQALDAILSTWAWGGS</sequence>
<dbReference type="Proteomes" id="UP000559182">
    <property type="component" value="Unassembled WGS sequence"/>
</dbReference>
<dbReference type="EMBL" id="JACHVQ010000005">
    <property type="protein sequence ID" value="MBB2894466.1"/>
    <property type="molecule type" value="Genomic_DNA"/>
</dbReference>
<evidence type="ECO:0000313" key="2">
    <source>
        <dbReference type="EMBL" id="MBB2894466.1"/>
    </source>
</evidence>
<comment type="caution">
    <text evidence="2">The sequence shown here is derived from an EMBL/GenBank/DDBJ whole genome shotgun (WGS) entry which is preliminary data.</text>
</comment>
<proteinExistence type="predicted"/>
<gene>
    <name evidence="2" type="ORF">FHU39_004508</name>
</gene>
<evidence type="ECO:0000256" key="1">
    <source>
        <dbReference type="SAM" id="SignalP"/>
    </source>
</evidence>